<evidence type="ECO:0000313" key="6">
    <source>
        <dbReference type="WBParaSite" id="HPLM_0001581401-mRNA-1"/>
    </source>
</evidence>
<dbReference type="EMBL" id="UZAF01019134">
    <property type="protein sequence ID" value="VDO57901.1"/>
    <property type="molecule type" value="Genomic_DNA"/>
</dbReference>
<proteinExistence type="predicted"/>
<dbReference type="Proteomes" id="UP000268014">
    <property type="component" value="Unassembled WGS sequence"/>
</dbReference>
<reference evidence="6" key="1">
    <citation type="submission" date="2017-02" db="UniProtKB">
        <authorList>
            <consortium name="WormBaseParasite"/>
        </authorList>
    </citation>
    <scope>IDENTIFICATION</scope>
</reference>
<name>A0A0N4WVS9_HAEPC</name>
<dbReference type="PROSITE" id="PS50158">
    <property type="entry name" value="ZF_CCHC"/>
    <property type="match status" value="1"/>
</dbReference>
<evidence type="ECO:0000259" key="3">
    <source>
        <dbReference type="PROSITE" id="PS50158"/>
    </source>
</evidence>
<evidence type="ECO:0000256" key="2">
    <source>
        <dbReference type="SAM" id="MobiDB-lite"/>
    </source>
</evidence>
<sequence length="258" mass="29142">MLYRTLSREVKEGPYEGIVKELKAARSSPGERLKLLKEWDTLQKRDPETVNYFCHRMEHLSRKLHAEADRDFLYGSKLYQCLADWRDAYHMLTELDRADGEVYQAVRRAALRLERTQQPRSGGKQILRKDSRSPNQKEQAESAGAHSKGGRPKCYGCGEEGNVVKKCPKQAAKDVKQLKQPGPGQAPSKVKNGTFSTFVKQWCCEVRTEAQTNGMTEAYGKPYICNVTIFGIIAKAMIDTGSDVQLHDAQPPCVQLHI</sequence>
<dbReference type="GO" id="GO:0003676">
    <property type="term" value="F:nucleic acid binding"/>
    <property type="evidence" value="ECO:0007669"/>
    <property type="project" value="InterPro"/>
</dbReference>
<feature type="region of interest" description="Disordered" evidence="2">
    <location>
        <begin position="114"/>
        <end position="151"/>
    </location>
</feature>
<keyword evidence="1" id="KW-0479">Metal-binding</keyword>
<feature type="domain" description="CCHC-type" evidence="3">
    <location>
        <begin position="153"/>
        <end position="169"/>
    </location>
</feature>
<reference evidence="4 5" key="2">
    <citation type="submission" date="2018-11" db="EMBL/GenBank/DDBJ databases">
        <authorList>
            <consortium name="Pathogen Informatics"/>
        </authorList>
    </citation>
    <scope>NUCLEOTIDE SEQUENCE [LARGE SCALE GENOMIC DNA]</scope>
    <source>
        <strain evidence="4 5">MHpl1</strain>
    </source>
</reference>
<dbReference type="GO" id="GO:0008270">
    <property type="term" value="F:zinc ion binding"/>
    <property type="evidence" value="ECO:0007669"/>
    <property type="project" value="UniProtKB-KW"/>
</dbReference>
<keyword evidence="5" id="KW-1185">Reference proteome</keyword>
<evidence type="ECO:0000313" key="4">
    <source>
        <dbReference type="EMBL" id="VDO57901.1"/>
    </source>
</evidence>
<evidence type="ECO:0000256" key="1">
    <source>
        <dbReference type="PROSITE-ProRule" id="PRU00047"/>
    </source>
</evidence>
<gene>
    <name evidence="4" type="ORF">HPLM_LOCUS15806</name>
</gene>
<accession>A0A0N4WVS9</accession>
<keyword evidence="1" id="KW-0862">Zinc</keyword>
<evidence type="ECO:0000313" key="5">
    <source>
        <dbReference type="Proteomes" id="UP000268014"/>
    </source>
</evidence>
<organism evidence="6">
    <name type="scientific">Haemonchus placei</name>
    <name type="common">Barber's pole worm</name>
    <dbReference type="NCBI Taxonomy" id="6290"/>
    <lineage>
        <taxon>Eukaryota</taxon>
        <taxon>Metazoa</taxon>
        <taxon>Ecdysozoa</taxon>
        <taxon>Nematoda</taxon>
        <taxon>Chromadorea</taxon>
        <taxon>Rhabditida</taxon>
        <taxon>Rhabditina</taxon>
        <taxon>Rhabditomorpha</taxon>
        <taxon>Strongyloidea</taxon>
        <taxon>Trichostrongylidae</taxon>
        <taxon>Haemonchus</taxon>
    </lineage>
</organism>
<dbReference type="OrthoDB" id="5851400at2759"/>
<protein>
    <submittedName>
        <fullName evidence="6">CCHC-type domain-containing protein</fullName>
    </submittedName>
</protein>
<dbReference type="WBParaSite" id="HPLM_0001581401-mRNA-1">
    <property type="protein sequence ID" value="HPLM_0001581401-mRNA-1"/>
    <property type="gene ID" value="HPLM_0001581401"/>
</dbReference>
<dbReference type="InterPro" id="IPR001878">
    <property type="entry name" value="Znf_CCHC"/>
</dbReference>
<keyword evidence="1" id="KW-0863">Zinc-finger</keyword>
<dbReference type="AlphaFoldDB" id="A0A0N4WVS9"/>